<evidence type="ECO:0000259" key="5">
    <source>
        <dbReference type="PROSITE" id="PS50932"/>
    </source>
</evidence>
<keyword evidence="7" id="KW-1185">Reference proteome</keyword>
<dbReference type="InterPro" id="IPR028082">
    <property type="entry name" value="Peripla_BP_I"/>
</dbReference>
<dbReference type="PANTHER" id="PTHR30146">
    <property type="entry name" value="LACI-RELATED TRANSCRIPTIONAL REPRESSOR"/>
    <property type="match status" value="1"/>
</dbReference>
<keyword evidence="1" id="KW-0678">Repressor</keyword>
<keyword evidence="4" id="KW-0804">Transcription</keyword>
<dbReference type="Gene3D" id="1.10.260.40">
    <property type="entry name" value="lambda repressor-like DNA-binding domains"/>
    <property type="match status" value="1"/>
</dbReference>
<dbReference type="EMBL" id="JAFBDQ010000010">
    <property type="protein sequence ID" value="MBM7557184.1"/>
    <property type="molecule type" value="Genomic_DNA"/>
</dbReference>
<dbReference type="InterPro" id="IPR000843">
    <property type="entry name" value="HTH_LacI"/>
</dbReference>
<dbReference type="CDD" id="cd06267">
    <property type="entry name" value="PBP1_LacI_sugar_binding-like"/>
    <property type="match status" value="1"/>
</dbReference>
<comment type="caution">
    <text evidence="6">The sequence shown here is derived from an EMBL/GenBank/DDBJ whole genome shotgun (WGS) entry which is preliminary data.</text>
</comment>
<dbReference type="AlphaFoldDB" id="A0A939BRB3"/>
<dbReference type="PROSITE" id="PS50932">
    <property type="entry name" value="HTH_LACI_2"/>
    <property type="match status" value="1"/>
</dbReference>
<keyword evidence="3 6" id="KW-0238">DNA-binding</keyword>
<name>A0A939BRB3_9FIRM</name>
<gene>
    <name evidence="6" type="ORF">JOC47_002039</name>
</gene>
<dbReference type="Pfam" id="PF00356">
    <property type="entry name" value="LacI"/>
    <property type="match status" value="1"/>
</dbReference>
<proteinExistence type="predicted"/>
<feature type="domain" description="HTH lacI-type" evidence="5">
    <location>
        <begin position="3"/>
        <end position="57"/>
    </location>
</feature>
<dbReference type="InterPro" id="IPR010982">
    <property type="entry name" value="Lambda_DNA-bd_dom_sf"/>
</dbReference>
<protein>
    <submittedName>
        <fullName evidence="6">DNA-binding LacI/PurR family transcriptional regulator</fullName>
    </submittedName>
</protein>
<dbReference type="SUPFAM" id="SSF53822">
    <property type="entry name" value="Periplasmic binding protein-like I"/>
    <property type="match status" value="1"/>
</dbReference>
<accession>A0A939BRB3</accession>
<evidence type="ECO:0000256" key="1">
    <source>
        <dbReference type="ARBA" id="ARBA00022491"/>
    </source>
</evidence>
<dbReference type="SMART" id="SM00354">
    <property type="entry name" value="HTH_LACI"/>
    <property type="match status" value="1"/>
</dbReference>
<keyword evidence="2" id="KW-0805">Transcription regulation</keyword>
<sequence length="330" mass="36756">MTITMKDIAEIVGVSESTVSRAINNKEGVGQETRKEILKVAKKNNFQPNRLAQNLAKQETNVIGLLLPDIASLFYSDVARGVQDYATSQGYQVIVCNTDDDKEQEVNYMNWLQSNKVAGMIFLGGGLVNNQIVKLGLTDYPIVLANRLVEEVPLPSVIIDDTIGALKATEHLLDKGHDRIALLLGPNNSWQAQNRLQGYKRALKNRDIEYDQDLVIHKSWSREGGYQGFLELMELEEPPRAIFAADELMAAGVVEAIKLGGYFIPQDIAVVGFDDTVVTSVIDPPLTTVTRPMYELGERSAKKLLNLINEEEIKEEIEILESELIIREST</sequence>
<dbReference type="RefSeq" id="WP_204701942.1">
    <property type="nucleotide sequence ID" value="NZ_JAFBDQ010000010.1"/>
</dbReference>
<dbReference type="SUPFAM" id="SSF47413">
    <property type="entry name" value="lambda repressor-like DNA-binding domains"/>
    <property type="match status" value="1"/>
</dbReference>
<reference evidence="6" key="1">
    <citation type="submission" date="2021-01" db="EMBL/GenBank/DDBJ databases">
        <title>Genomic Encyclopedia of Type Strains, Phase IV (KMG-IV): sequencing the most valuable type-strain genomes for metagenomic binning, comparative biology and taxonomic classification.</title>
        <authorList>
            <person name="Goeker M."/>
        </authorList>
    </citation>
    <scope>NUCLEOTIDE SEQUENCE</scope>
    <source>
        <strain evidence="6">DSM 23230</strain>
    </source>
</reference>
<dbReference type="Proteomes" id="UP000774000">
    <property type="component" value="Unassembled WGS sequence"/>
</dbReference>
<dbReference type="Gene3D" id="3.40.50.2300">
    <property type="match status" value="2"/>
</dbReference>
<evidence type="ECO:0000313" key="6">
    <source>
        <dbReference type="EMBL" id="MBM7557184.1"/>
    </source>
</evidence>
<dbReference type="Pfam" id="PF00532">
    <property type="entry name" value="Peripla_BP_1"/>
    <property type="match status" value="1"/>
</dbReference>
<dbReference type="PANTHER" id="PTHR30146:SF148">
    <property type="entry name" value="HTH-TYPE TRANSCRIPTIONAL REPRESSOR PURR-RELATED"/>
    <property type="match status" value="1"/>
</dbReference>
<dbReference type="GO" id="GO:0003700">
    <property type="term" value="F:DNA-binding transcription factor activity"/>
    <property type="evidence" value="ECO:0007669"/>
    <property type="project" value="TreeGrafter"/>
</dbReference>
<dbReference type="CDD" id="cd01392">
    <property type="entry name" value="HTH_LacI"/>
    <property type="match status" value="1"/>
</dbReference>
<organism evidence="6 7">
    <name type="scientific">Halanaerobacter jeridensis</name>
    <dbReference type="NCBI Taxonomy" id="706427"/>
    <lineage>
        <taxon>Bacteria</taxon>
        <taxon>Bacillati</taxon>
        <taxon>Bacillota</taxon>
        <taxon>Clostridia</taxon>
        <taxon>Halanaerobiales</taxon>
        <taxon>Halobacteroidaceae</taxon>
        <taxon>Halanaerobacter</taxon>
    </lineage>
</organism>
<dbReference type="GO" id="GO:0000976">
    <property type="term" value="F:transcription cis-regulatory region binding"/>
    <property type="evidence" value="ECO:0007669"/>
    <property type="project" value="TreeGrafter"/>
</dbReference>
<evidence type="ECO:0000313" key="7">
    <source>
        <dbReference type="Proteomes" id="UP000774000"/>
    </source>
</evidence>
<dbReference type="InterPro" id="IPR001761">
    <property type="entry name" value="Peripla_BP/Lac1_sug-bd_dom"/>
</dbReference>
<evidence type="ECO:0000256" key="2">
    <source>
        <dbReference type="ARBA" id="ARBA00023015"/>
    </source>
</evidence>
<dbReference type="PROSITE" id="PS00356">
    <property type="entry name" value="HTH_LACI_1"/>
    <property type="match status" value="1"/>
</dbReference>
<evidence type="ECO:0000256" key="4">
    <source>
        <dbReference type="ARBA" id="ARBA00023163"/>
    </source>
</evidence>
<evidence type="ECO:0000256" key="3">
    <source>
        <dbReference type="ARBA" id="ARBA00023125"/>
    </source>
</evidence>